<proteinExistence type="predicted"/>
<keyword evidence="2" id="KW-1185">Reference proteome</keyword>
<evidence type="ECO:0000313" key="2">
    <source>
        <dbReference type="Proteomes" id="UP000029221"/>
    </source>
</evidence>
<comment type="caution">
    <text evidence="1">The sequence shown here is derived from an EMBL/GenBank/DDBJ whole genome shotgun (WGS) entry which is preliminary data.</text>
</comment>
<protein>
    <submittedName>
        <fullName evidence="1">Uncharacterized protein</fullName>
    </submittedName>
</protein>
<dbReference type="Proteomes" id="UP000029221">
    <property type="component" value="Unassembled WGS sequence"/>
</dbReference>
<name>A0A090Q4P5_9FLAO</name>
<accession>A0A090Q4P5</accession>
<dbReference type="AlphaFoldDB" id="A0A090Q4P5"/>
<reference evidence="1" key="1">
    <citation type="journal article" date="2014" name="Genome Announc.">
        <title>Draft Genome Sequences of Marine Flavobacterium Nonlabens Strains NR17, NR24, NR27, NR32, NR33, and Ara13.</title>
        <authorList>
            <person name="Nakanishi M."/>
            <person name="Meirelles P."/>
            <person name="Suzuki R."/>
            <person name="Takatani N."/>
            <person name="Mino S."/>
            <person name="Suda W."/>
            <person name="Oshima K."/>
            <person name="Hattori M."/>
            <person name="Ohkuma M."/>
            <person name="Hosokawa M."/>
            <person name="Miyashita K."/>
            <person name="Thompson F.L."/>
            <person name="Niwa A."/>
            <person name="Sawabe T."/>
            <person name="Sawabe T."/>
        </authorList>
    </citation>
    <scope>NUCLEOTIDE SEQUENCE [LARGE SCALE GENOMIC DNA]</scope>
    <source>
        <strain evidence="1">JCM 19294</strain>
    </source>
</reference>
<sequence>MTIHAFAKANQPHERNSLKLAISHGKSYSINCLYFNL</sequence>
<gene>
    <name evidence="1" type="ORF">JCM19294_1037</name>
</gene>
<organism evidence="1 2">
    <name type="scientific">Nonlabens tegetincola</name>
    <dbReference type="NCBI Taxonomy" id="323273"/>
    <lineage>
        <taxon>Bacteria</taxon>
        <taxon>Pseudomonadati</taxon>
        <taxon>Bacteroidota</taxon>
        <taxon>Flavobacteriia</taxon>
        <taxon>Flavobacteriales</taxon>
        <taxon>Flavobacteriaceae</taxon>
        <taxon>Nonlabens</taxon>
    </lineage>
</organism>
<dbReference type="EMBL" id="BBML01000003">
    <property type="protein sequence ID" value="GAK96728.1"/>
    <property type="molecule type" value="Genomic_DNA"/>
</dbReference>
<evidence type="ECO:0000313" key="1">
    <source>
        <dbReference type="EMBL" id="GAK96728.1"/>
    </source>
</evidence>